<proteinExistence type="predicted"/>
<evidence type="ECO:0000313" key="1">
    <source>
        <dbReference type="EMBL" id="AEH92270.1"/>
    </source>
</evidence>
<protein>
    <submittedName>
        <fullName evidence="1">Uncharacterized protein</fullName>
    </submittedName>
</protein>
<gene>
    <name evidence="1" type="ordered locus">LMM7_1265</name>
</gene>
<dbReference type="HOGENOM" id="CLU_210333_0_0_9"/>
<dbReference type="KEGG" id="lmq:LMM7_1265"/>
<organism evidence="1 2">
    <name type="scientific">Listeria monocytogenes serotype 4a (strain M7)</name>
    <dbReference type="NCBI Taxonomy" id="1030009"/>
    <lineage>
        <taxon>Bacteria</taxon>
        <taxon>Bacillati</taxon>
        <taxon>Bacillota</taxon>
        <taxon>Bacilli</taxon>
        <taxon>Bacillales</taxon>
        <taxon>Listeriaceae</taxon>
        <taxon>Listeria</taxon>
    </lineage>
</organism>
<reference evidence="1 2" key="1">
    <citation type="journal article" date="2011" name="J. Bacteriol.">
        <title>Genome sequence of the nonpathogenic Listeria monocytogenes serovar 4a strain M7.</title>
        <authorList>
            <person name="Chen J."/>
            <person name="Xia Y."/>
            <person name="Cheng C."/>
            <person name="Fang C."/>
            <person name="Shan Y."/>
            <person name="Jin G."/>
            <person name="Fang W."/>
        </authorList>
    </citation>
    <scope>NUCLEOTIDE SEQUENCE [LARGE SCALE GENOMIC DNA]</scope>
    <source>
        <strain evidence="1 2">M7</strain>
    </source>
</reference>
<sequence>MNIQVGSKVKTTYKTKFVKKGEYGTVKEIYDVVNIPVTALVDFRHSTVCFFIRDLEVAE</sequence>
<dbReference type="AlphaFoldDB" id="A0A0E0UWC3"/>
<evidence type="ECO:0000313" key="2">
    <source>
        <dbReference type="Proteomes" id="UP000000486"/>
    </source>
</evidence>
<dbReference type="RefSeq" id="WP_012581472.1">
    <property type="nucleotide sequence ID" value="NC_017537.1"/>
</dbReference>
<dbReference type="EMBL" id="CP002816">
    <property type="protein sequence ID" value="AEH92270.1"/>
    <property type="molecule type" value="Genomic_DNA"/>
</dbReference>
<accession>A0A0E0UWC3</accession>
<dbReference type="Proteomes" id="UP000000486">
    <property type="component" value="Chromosome"/>
</dbReference>
<name>A0A0E0UWC3_LISMM</name>
<dbReference type="PATRIC" id="fig|1030009.3.peg.1254"/>